<evidence type="ECO:0000313" key="1">
    <source>
        <dbReference type="EMBL" id="PKI83695.1"/>
    </source>
</evidence>
<name>A0A2N1JAW7_9BASI</name>
<protein>
    <submittedName>
        <fullName evidence="1">Uncharacterized protein</fullName>
    </submittedName>
</protein>
<dbReference type="PANTHER" id="PTHR39474:SF1">
    <property type="entry name" value="FUNGAL SPECIFIC TRANSCRIPTION FACTOR"/>
    <property type="match status" value="1"/>
</dbReference>
<reference evidence="1 2" key="1">
    <citation type="submission" date="2017-10" db="EMBL/GenBank/DDBJ databases">
        <title>A novel species of cold-tolerant Malassezia isolated from bats.</title>
        <authorList>
            <person name="Lorch J.M."/>
            <person name="Palmer J.M."/>
            <person name="Vanderwolf K.J."/>
            <person name="Schmidt K.Z."/>
            <person name="Verant M.L."/>
            <person name="Weller T.J."/>
            <person name="Blehert D.S."/>
        </authorList>
    </citation>
    <scope>NUCLEOTIDE SEQUENCE [LARGE SCALE GENOMIC DNA]</scope>
    <source>
        <strain evidence="1 2">NWHC:44797-103</strain>
    </source>
</reference>
<dbReference type="Proteomes" id="UP000232875">
    <property type="component" value="Unassembled WGS sequence"/>
</dbReference>
<keyword evidence="2" id="KW-1185">Reference proteome</keyword>
<sequence length="254" mass="28188">MARGQEADAHGASQVTTPLALDSAQDVAEAHARLGVDDDSAVKLDALGPVIVNTDGTLARVPNWHAMHQDEKDRTSRIIAARNKRRLEQLRGETPADHRTTDHTQHRSGGNMFVETPVMRLQWYRELVQEQASFAPQPQYAPAPLRDSDTQHGLLAMPSHMAFQATHYPTASSPPRAISRSMPHDAGHLDTSLSPLDKYKKPVLVRPAPVDAEHHVRPHISRDVESAKAGHRLRFDKDNRLVSYAEHAAPHRMA</sequence>
<accession>A0A2N1JAW7</accession>
<evidence type="ECO:0000313" key="2">
    <source>
        <dbReference type="Proteomes" id="UP000232875"/>
    </source>
</evidence>
<gene>
    <name evidence="1" type="ORF">MVES_002310</name>
</gene>
<dbReference type="OrthoDB" id="4590138at2759"/>
<proteinExistence type="predicted"/>
<dbReference type="EMBL" id="KZ454991">
    <property type="protein sequence ID" value="PKI83695.1"/>
    <property type="molecule type" value="Genomic_DNA"/>
</dbReference>
<dbReference type="PANTHER" id="PTHR39474">
    <property type="entry name" value="UNNAMED PRODUCT"/>
    <property type="match status" value="1"/>
</dbReference>
<dbReference type="AlphaFoldDB" id="A0A2N1JAW7"/>
<dbReference type="STRING" id="2020962.A0A2N1JAW7"/>
<organism evidence="1 2">
    <name type="scientific">Malassezia vespertilionis</name>
    <dbReference type="NCBI Taxonomy" id="2020962"/>
    <lineage>
        <taxon>Eukaryota</taxon>
        <taxon>Fungi</taxon>
        <taxon>Dikarya</taxon>
        <taxon>Basidiomycota</taxon>
        <taxon>Ustilaginomycotina</taxon>
        <taxon>Malasseziomycetes</taxon>
        <taxon>Malasseziales</taxon>
        <taxon>Malasseziaceae</taxon>
        <taxon>Malassezia</taxon>
    </lineage>
</organism>